<proteinExistence type="predicted"/>
<organism evidence="2 3">
    <name type="scientific">Aequorivita soesokkakensis</name>
    <dbReference type="NCBI Taxonomy" id="1385699"/>
    <lineage>
        <taxon>Bacteria</taxon>
        <taxon>Pseudomonadati</taxon>
        <taxon>Bacteroidota</taxon>
        <taxon>Flavobacteriia</taxon>
        <taxon>Flavobacteriales</taxon>
        <taxon>Flavobacteriaceae</taxon>
        <taxon>Aequorivita</taxon>
    </lineage>
</organism>
<sequence length="163" mass="18741">MSVLFSNCGESYKYKTEPTSAFKKIIFHTSECFGTCPTYHLEIDSDKRVKLYAEKVYKDKIGRSYEIDSTKVGYFTGFAKDSIFLALNKETKSIGLENIEFDGVSCCDGSLKTIIVYYDGKKKILQSMFPPEEANNLIKILYEICDKSELERTTKFTIENYKK</sequence>
<accession>A0A1A9LHG1</accession>
<dbReference type="InterPro" id="IPR045497">
    <property type="entry name" value="DUF6438"/>
</dbReference>
<evidence type="ECO:0000313" key="3">
    <source>
        <dbReference type="Proteomes" id="UP000077552"/>
    </source>
</evidence>
<dbReference type="Pfam" id="PF20033">
    <property type="entry name" value="DUF6438"/>
    <property type="match status" value="1"/>
</dbReference>
<gene>
    <name evidence="2" type="ORF">A7A78_01010</name>
</gene>
<evidence type="ECO:0000259" key="1">
    <source>
        <dbReference type="Pfam" id="PF20033"/>
    </source>
</evidence>
<evidence type="ECO:0000313" key="2">
    <source>
        <dbReference type="EMBL" id="OAD92517.1"/>
    </source>
</evidence>
<keyword evidence="3" id="KW-1185">Reference proteome</keyword>
<protein>
    <recommendedName>
        <fullName evidence="1">DUF6438 domain-containing protein</fullName>
    </recommendedName>
</protein>
<dbReference type="EMBL" id="LXIE01000001">
    <property type="protein sequence ID" value="OAD92517.1"/>
    <property type="molecule type" value="Genomic_DNA"/>
</dbReference>
<dbReference type="Proteomes" id="UP000077552">
    <property type="component" value="Unassembled WGS sequence"/>
</dbReference>
<dbReference type="AlphaFoldDB" id="A0A1A9LHG1"/>
<dbReference type="STRING" id="1385699.A7A78_01010"/>
<name>A0A1A9LHG1_9FLAO</name>
<reference evidence="2 3" key="1">
    <citation type="submission" date="2016-05" db="EMBL/GenBank/DDBJ databases">
        <title>Genome sequencing of Vitellibacter soesokkakensis RSSK-12.</title>
        <authorList>
            <person name="Thevarajoo S."/>
            <person name="Selvaratnam C."/>
            <person name="Goh K.M."/>
            <person name="Chan K.-G."/>
            <person name="Chong C.S."/>
        </authorList>
    </citation>
    <scope>NUCLEOTIDE SEQUENCE [LARGE SCALE GENOMIC DNA]</scope>
    <source>
        <strain evidence="2 3">RSSK-12</strain>
    </source>
</reference>
<comment type="caution">
    <text evidence="2">The sequence shown here is derived from an EMBL/GenBank/DDBJ whole genome shotgun (WGS) entry which is preliminary data.</text>
</comment>
<feature type="domain" description="DUF6438" evidence="1">
    <location>
        <begin position="23"/>
        <end position="129"/>
    </location>
</feature>